<protein>
    <submittedName>
        <fullName evidence="5">FadR family transcriptional regulator</fullName>
    </submittedName>
</protein>
<dbReference type="Gene3D" id="1.10.10.10">
    <property type="entry name" value="Winged helix-like DNA-binding domain superfamily/Winged helix DNA-binding domain"/>
    <property type="match status" value="1"/>
</dbReference>
<dbReference type="SUPFAM" id="SSF46785">
    <property type="entry name" value="Winged helix' DNA-binding domain"/>
    <property type="match status" value="1"/>
</dbReference>
<dbReference type="PRINTS" id="PR00035">
    <property type="entry name" value="HTHGNTR"/>
</dbReference>
<organism evidence="5 6">
    <name type="scientific">Ureibacillus yapensis</name>
    <dbReference type="NCBI Taxonomy" id="2304605"/>
    <lineage>
        <taxon>Bacteria</taxon>
        <taxon>Bacillati</taxon>
        <taxon>Bacillota</taxon>
        <taxon>Bacilli</taxon>
        <taxon>Bacillales</taxon>
        <taxon>Caryophanaceae</taxon>
        <taxon>Ureibacillus</taxon>
    </lineage>
</organism>
<dbReference type="GO" id="GO:0003677">
    <property type="term" value="F:DNA binding"/>
    <property type="evidence" value="ECO:0007669"/>
    <property type="project" value="UniProtKB-KW"/>
</dbReference>
<dbReference type="CDD" id="cd07377">
    <property type="entry name" value="WHTH_GntR"/>
    <property type="match status" value="1"/>
</dbReference>
<dbReference type="InterPro" id="IPR011711">
    <property type="entry name" value="GntR_C"/>
</dbReference>
<sequence length="243" mass="27992">MAMHNLSDQLVHKLGKQIISEVIPSGAVLPKVEVMSEQYGVSRTVVREALKGLVARRLVKSVPKMGTIICEREEWQWWDPEVLSWACEGEHNNKYFQQLTEMRLAIEPTTAELAAEHATKDDIKDIATCFEKLELSAISNNEKEWASADYDFHQSIMVASHNELLINLGKLLRDALLQSRHKTMKIYNNENEREIPISKEQALLFHKNVYMAICKGDRIEARETMYNLILHVNKILKTYNTEN</sequence>
<dbReference type="Pfam" id="PF07729">
    <property type="entry name" value="FCD"/>
    <property type="match status" value="1"/>
</dbReference>
<dbReference type="Proteomes" id="UP000265692">
    <property type="component" value="Unassembled WGS sequence"/>
</dbReference>
<name>A0A396SAI5_9BACL</name>
<dbReference type="Pfam" id="PF00392">
    <property type="entry name" value="GntR"/>
    <property type="match status" value="1"/>
</dbReference>
<keyword evidence="2" id="KW-0238">DNA-binding</keyword>
<evidence type="ECO:0000259" key="4">
    <source>
        <dbReference type="PROSITE" id="PS50949"/>
    </source>
</evidence>
<evidence type="ECO:0000256" key="1">
    <source>
        <dbReference type="ARBA" id="ARBA00023015"/>
    </source>
</evidence>
<dbReference type="PANTHER" id="PTHR43537">
    <property type="entry name" value="TRANSCRIPTIONAL REGULATOR, GNTR FAMILY"/>
    <property type="match status" value="1"/>
</dbReference>
<evidence type="ECO:0000313" key="6">
    <source>
        <dbReference type="Proteomes" id="UP000265692"/>
    </source>
</evidence>
<dbReference type="InterPro" id="IPR036390">
    <property type="entry name" value="WH_DNA-bd_sf"/>
</dbReference>
<keyword evidence="3" id="KW-0804">Transcription</keyword>
<keyword evidence="6" id="KW-1185">Reference proteome</keyword>
<dbReference type="GO" id="GO:0003700">
    <property type="term" value="F:DNA-binding transcription factor activity"/>
    <property type="evidence" value="ECO:0007669"/>
    <property type="project" value="InterPro"/>
</dbReference>
<accession>A0A396SAI5</accession>
<dbReference type="InterPro" id="IPR008920">
    <property type="entry name" value="TF_FadR/GntR_C"/>
</dbReference>
<dbReference type="OrthoDB" id="9782299at2"/>
<gene>
    <name evidence="5" type="ORF">D1B33_05540</name>
</gene>
<dbReference type="SMART" id="SM00345">
    <property type="entry name" value="HTH_GNTR"/>
    <property type="match status" value="1"/>
</dbReference>
<dbReference type="EMBL" id="QWEI01000002">
    <property type="protein sequence ID" value="RHW38348.1"/>
    <property type="molecule type" value="Genomic_DNA"/>
</dbReference>
<evidence type="ECO:0000256" key="3">
    <source>
        <dbReference type="ARBA" id="ARBA00023163"/>
    </source>
</evidence>
<dbReference type="SUPFAM" id="SSF48008">
    <property type="entry name" value="GntR ligand-binding domain-like"/>
    <property type="match status" value="1"/>
</dbReference>
<dbReference type="Gene3D" id="1.20.120.530">
    <property type="entry name" value="GntR ligand-binding domain-like"/>
    <property type="match status" value="1"/>
</dbReference>
<dbReference type="RefSeq" id="WP_118875382.1">
    <property type="nucleotide sequence ID" value="NZ_QWEI01000002.1"/>
</dbReference>
<feature type="domain" description="HTH gntR-type" evidence="4">
    <location>
        <begin position="4"/>
        <end position="72"/>
    </location>
</feature>
<dbReference type="PANTHER" id="PTHR43537:SF44">
    <property type="entry name" value="GNTR FAMILY REGULATORY PROTEIN"/>
    <property type="match status" value="1"/>
</dbReference>
<dbReference type="SMART" id="SM00895">
    <property type="entry name" value="FCD"/>
    <property type="match status" value="1"/>
</dbReference>
<keyword evidence="1" id="KW-0805">Transcription regulation</keyword>
<dbReference type="InterPro" id="IPR000524">
    <property type="entry name" value="Tscrpt_reg_HTH_GntR"/>
</dbReference>
<comment type="caution">
    <text evidence="5">The sequence shown here is derived from an EMBL/GenBank/DDBJ whole genome shotgun (WGS) entry which is preliminary data.</text>
</comment>
<reference evidence="5 6" key="1">
    <citation type="submission" date="2018-08" db="EMBL/GenBank/DDBJ databases">
        <title>Lysinibacillus sp. YLB-03 draft genome sequence.</title>
        <authorList>
            <person name="Yu L."/>
        </authorList>
    </citation>
    <scope>NUCLEOTIDE SEQUENCE [LARGE SCALE GENOMIC DNA]</scope>
    <source>
        <strain evidence="5 6">YLB-03</strain>
    </source>
</reference>
<dbReference type="PROSITE" id="PS50949">
    <property type="entry name" value="HTH_GNTR"/>
    <property type="match status" value="1"/>
</dbReference>
<evidence type="ECO:0000313" key="5">
    <source>
        <dbReference type="EMBL" id="RHW38348.1"/>
    </source>
</evidence>
<proteinExistence type="predicted"/>
<evidence type="ECO:0000256" key="2">
    <source>
        <dbReference type="ARBA" id="ARBA00023125"/>
    </source>
</evidence>
<dbReference type="AlphaFoldDB" id="A0A396SAI5"/>
<dbReference type="InterPro" id="IPR036388">
    <property type="entry name" value="WH-like_DNA-bd_sf"/>
</dbReference>